<dbReference type="EMBL" id="CAJOBC010103345">
    <property type="protein sequence ID" value="CAF4485355.1"/>
    <property type="molecule type" value="Genomic_DNA"/>
</dbReference>
<sequence length="10" mass="1128">MWVPHTTGTV</sequence>
<dbReference type="Proteomes" id="UP000663829">
    <property type="component" value="Unassembled WGS sequence"/>
</dbReference>
<name>A0A816B9Y9_9BILA</name>
<feature type="non-terminal residue" evidence="1">
    <location>
        <position position="10"/>
    </location>
</feature>
<keyword evidence="3" id="KW-1185">Reference proteome</keyword>
<reference evidence="1" key="1">
    <citation type="submission" date="2021-02" db="EMBL/GenBank/DDBJ databases">
        <authorList>
            <person name="Nowell W R."/>
        </authorList>
    </citation>
    <scope>NUCLEOTIDE SEQUENCE</scope>
</reference>
<proteinExistence type="predicted"/>
<comment type="caution">
    <text evidence="1">The sequence shown here is derived from an EMBL/GenBank/DDBJ whole genome shotgun (WGS) entry which is preliminary data.</text>
</comment>
<evidence type="ECO:0000313" key="1">
    <source>
        <dbReference type="EMBL" id="CAF1605605.1"/>
    </source>
</evidence>
<organism evidence="1 3">
    <name type="scientific">Didymodactylos carnosus</name>
    <dbReference type="NCBI Taxonomy" id="1234261"/>
    <lineage>
        <taxon>Eukaryota</taxon>
        <taxon>Metazoa</taxon>
        <taxon>Spiralia</taxon>
        <taxon>Gnathifera</taxon>
        <taxon>Rotifera</taxon>
        <taxon>Eurotatoria</taxon>
        <taxon>Bdelloidea</taxon>
        <taxon>Philodinida</taxon>
        <taxon>Philodinidae</taxon>
        <taxon>Didymodactylos</taxon>
    </lineage>
</organism>
<evidence type="ECO:0000313" key="3">
    <source>
        <dbReference type="Proteomes" id="UP000663829"/>
    </source>
</evidence>
<dbReference type="EMBL" id="CAJNOQ010036775">
    <property type="protein sequence ID" value="CAF1605605.1"/>
    <property type="molecule type" value="Genomic_DNA"/>
</dbReference>
<accession>A0A816B9Y9</accession>
<gene>
    <name evidence="1" type="ORF">GPM918_LOCUS42733</name>
    <name evidence="2" type="ORF">SRO942_LOCUS44045</name>
</gene>
<protein>
    <submittedName>
        <fullName evidence="1">Uncharacterized protein</fullName>
    </submittedName>
</protein>
<dbReference type="Proteomes" id="UP000681722">
    <property type="component" value="Unassembled WGS sequence"/>
</dbReference>
<evidence type="ECO:0000313" key="2">
    <source>
        <dbReference type="EMBL" id="CAF4485355.1"/>
    </source>
</evidence>